<dbReference type="PANTHER" id="PTHR10343">
    <property type="entry name" value="5'-AMP-ACTIVATED PROTEIN KINASE , BETA SUBUNIT"/>
    <property type="match status" value="1"/>
</dbReference>
<dbReference type="AlphaFoldDB" id="A0A4U0VUQ8"/>
<evidence type="ECO:0000313" key="3">
    <source>
        <dbReference type="EMBL" id="TKA53397.1"/>
    </source>
</evidence>
<dbReference type="GO" id="GO:0031588">
    <property type="term" value="C:nucleotide-activated protein kinase complex"/>
    <property type="evidence" value="ECO:0007669"/>
    <property type="project" value="TreeGrafter"/>
</dbReference>
<dbReference type="InterPro" id="IPR014756">
    <property type="entry name" value="Ig_E-set"/>
</dbReference>
<dbReference type="GO" id="GO:0019901">
    <property type="term" value="F:protein kinase binding"/>
    <property type="evidence" value="ECO:0007669"/>
    <property type="project" value="TreeGrafter"/>
</dbReference>
<feature type="non-terminal residue" evidence="3">
    <location>
        <position position="115"/>
    </location>
</feature>
<dbReference type="GO" id="GO:0005737">
    <property type="term" value="C:cytoplasm"/>
    <property type="evidence" value="ECO:0007669"/>
    <property type="project" value="TreeGrafter"/>
</dbReference>
<dbReference type="GO" id="GO:0007165">
    <property type="term" value="P:signal transduction"/>
    <property type="evidence" value="ECO:0007669"/>
    <property type="project" value="TreeGrafter"/>
</dbReference>
<dbReference type="Proteomes" id="UP000308768">
    <property type="component" value="Unassembled WGS sequence"/>
</dbReference>
<sequence length="115" mass="12824">MGSYTFKWGHPANEVFVTASASNPMAVAYERGTFDDWAKSEKLERKGDHFEKTVQLAVANEKIYYKFVVDGNWTTDHTAPSERDGAYNVNNILLPEEIQHSSPTAHTMSSAAPQS</sequence>
<dbReference type="InterPro" id="IPR050827">
    <property type="entry name" value="CRP1_MDG1_kinase"/>
</dbReference>
<protein>
    <recommendedName>
        <fullName evidence="2">AMP-activated protein kinase glycogen-binding domain-containing protein</fullName>
    </recommendedName>
</protein>
<accession>A0A4U0VUQ8</accession>
<dbReference type="SUPFAM" id="SSF81296">
    <property type="entry name" value="E set domains"/>
    <property type="match status" value="1"/>
</dbReference>
<dbReference type="InterPro" id="IPR013783">
    <property type="entry name" value="Ig-like_fold"/>
</dbReference>
<name>A0A4U0VUQ8_9PEZI</name>
<comment type="similarity">
    <text evidence="1">Belongs to the CRP1/MDG1 family.</text>
</comment>
<dbReference type="GO" id="GO:0005634">
    <property type="term" value="C:nucleus"/>
    <property type="evidence" value="ECO:0007669"/>
    <property type="project" value="TreeGrafter"/>
</dbReference>
<comment type="caution">
    <text evidence="3">The sequence shown here is derived from an EMBL/GenBank/DDBJ whole genome shotgun (WGS) entry which is preliminary data.</text>
</comment>
<dbReference type="PANTHER" id="PTHR10343:SF81">
    <property type="entry name" value="CRUCIFORM DNA-RECOGNIZING PROTEIN 1-RELATED"/>
    <property type="match status" value="1"/>
</dbReference>
<organism evidence="3 4">
    <name type="scientific">Cryomyces minteri</name>
    <dbReference type="NCBI Taxonomy" id="331657"/>
    <lineage>
        <taxon>Eukaryota</taxon>
        <taxon>Fungi</taxon>
        <taxon>Dikarya</taxon>
        <taxon>Ascomycota</taxon>
        <taxon>Pezizomycotina</taxon>
        <taxon>Dothideomycetes</taxon>
        <taxon>Dothideomycetes incertae sedis</taxon>
        <taxon>Cryomyces</taxon>
    </lineage>
</organism>
<dbReference type="STRING" id="331657.A0A4U0VUQ8"/>
<reference evidence="3 4" key="1">
    <citation type="submission" date="2017-03" db="EMBL/GenBank/DDBJ databases">
        <title>Genomes of endolithic fungi from Antarctica.</title>
        <authorList>
            <person name="Coleine C."/>
            <person name="Masonjones S."/>
            <person name="Stajich J.E."/>
        </authorList>
    </citation>
    <scope>NUCLEOTIDE SEQUENCE [LARGE SCALE GENOMIC DNA]</scope>
    <source>
        <strain evidence="3 4">CCFEE 5187</strain>
    </source>
</reference>
<proteinExistence type="inferred from homology"/>
<dbReference type="Gene3D" id="2.60.40.10">
    <property type="entry name" value="Immunoglobulins"/>
    <property type="match status" value="1"/>
</dbReference>
<evidence type="ECO:0000259" key="2">
    <source>
        <dbReference type="Pfam" id="PF16561"/>
    </source>
</evidence>
<gene>
    <name evidence="3" type="ORF">B0A49_11474</name>
</gene>
<dbReference type="Pfam" id="PF16561">
    <property type="entry name" value="AMPK1_CBM"/>
    <property type="match status" value="1"/>
</dbReference>
<keyword evidence="4" id="KW-1185">Reference proteome</keyword>
<evidence type="ECO:0000256" key="1">
    <source>
        <dbReference type="ARBA" id="ARBA00038216"/>
    </source>
</evidence>
<dbReference type="InterPro" id="IPR032640">
    <property type="entry name" value="AMPK1_CBM"/>
</dbReference>
<dbReference type="EMBL" id="NAJN01002384">
    <property type="protein sequence ID" value="TKA53397.1"/>
    <property type="molecule type" value="Genomic_DNA"/>
</dbReference>
<evidence type="ECO:0000313" key="4">
    <source>
        <dbReference type="Proteomes" id="UP000308768"/>
    </source>
</evidence>
<dbReference type="CDD" id="cd02859">
    <property type="entry name" value="E_set_AMPKbeta_like_N"/>
    <property type="match status" value="1"/>
</dbReference>
<feature type="domain" description="AMP-activated protein kinase glycogen-binding" evidence="2">
    <location>
        <begin position="5"/>
        <end position="93"/>
    </location>
</feature>
<dbReference type="OrthoDB" id="5873279at2759"/>